<feature type="compositionally biased region" description="Basic residues" evidence="2">
    <location>
        <begin position="525"/>
        <end position="534"/>
    </location>
</feature>
<feature type="coiled-coil region" evidence="1">
    <location>
        <begin position="174"/>
        <end position="228"/>
    </location>
</feature>
<feature type="region of interest" description="Disordered" evidence="2">
    <location>
        <begin position="367"/>
        <end position="395"/>
    </location>
</feature>
<feature type="compositionally biased region" description="Gly residues" evidence="2">
    <location>
        <begin position="372"/>
        <end position="384"/>
    </location>
</feature>
<name>A0AAW0B236_9AGAR</name>
<feature type="region of interest" description="Disordered" evidence="2">
    <location>
        <begin position="313"/>
        <end position="343"/>
    </location>
</feature>
<keyword evidence="1" id="KW-0175">Coiled coil</keyword>
<evidence type="ECO:0000256" key="1">
    <source>
        <dbReference type="SAM" id="Coils"/>
    </source>
</evidence>
<feature type="compositionally biased region" description="Acidic residues" evidence="2">
    <location>
        <begin position="493"/>
        <end position="509"/>
    </location>
</feature>
<feature type="region of interest" description="Disordered" evidence="2">
    <location>
        <begin position="1"/>
        <end position="31"/>
    </location>
</feature>
<sequence length="779" mass="85766">MARDGKKKKAKKNTDAPQARGNPGDFRGSRREFLKSRVPEYLKHSDEHSTRDFWPGVWRDYWSEYPWDLAINEEPPPDWGELGKADSELTADELTQKNDIKDKVQAKIKRWFSYARHSGKGGVNPFAKWLGQLRRVDERAPKRLALHQVYMQDEEKNDEINRLLKERHPELVGRQNSIKERTAIARELLEAEEEEIREEYRLRGEEEYQEAMEEFKGGEEAVADAEEDAEARHEARERLGVTVQPLLDSIRAITGSQVLLVTGVVVNGRFDVRTLHGKAEGKQGLDFTKWDTGGFKGVVDQWMRYLIAAAAEPDASGPTKPLDRASNTAPPPPAAEQSVAVEGAAQVGASGEMVVDKDNEVPAQNDAAATGAQGGDVDGGGGGGGEDEQQEEEEVVAPELDRMVGVGEPLKRAVRALTPTSRDARVFELAHMSEFYRNRENNKAMALEKLEELGIKGQVQGLMDELRTANKRRPVEEGGRARVKRTKTKASPNDDDNYGSSDDDDDEEDRASTPKPAAESDTRPRPQRLTRGRAKATADAPNANAPVADADASAPVNDANADAPNANAPATDAGADAPVNDANAPANAPVTDANAPANAPATDADAVAETDAPGAASEIPKWAPHSRKLLETGEGGEVWNRVVNAWWKREEKARFKGPKSGAAAKDRPGEIKGWIARARVGGPQPPIKDLFTFSGTWWNWWMKLNPSWREKAYDGRRLLKAGEGEWELLTSQTGPNGLLNALICLRWWRDVLAGTADGREIKEWAEAVNEVDWVLNEIS</sequence>
<dbReference type="EMBL" id="JAWWNJ010000042">
    <property type="protein sequence ID" value="KAK7020040.1"/>
    <property type="molecule type" value="Genomic_DNA"/>
</dbReference>
<feature type="compositionally biased region" description="Acidic residues" evidence="2">
    <location>
        <begin position="385"/>
        <end position="395"/>
    </location>
</feature>
<dbReference type="Proteomes" id="UP001362999">
    <property type="component" value="Unassembled WGS sequence"/>
</dbReference>
<evidence type="ECO:0000313" key="3">
    <source>
        <dbReference type="EMBL" id="KAK7020040.1"/>
    </source>
</evidence>
<dbReference type="AlphaFoldDB" id="A0AAW0B236"/>
<evidence type="ECO:0000313" key="4">
    <source>
        <dbReference type="Proteomes" id="UP001362999"/>
    </source>
</evidence>
<feature type="region of interest" description="Disordered" evidence="2">
    <location>
        <begin position="466"/>
        <end position="604"/>
    </location>
</feature>
<feature type="compositionally biased region" description="Basic residues" evidence="2">
    <location>
        <begin position="1"/>
        <end position="11"/>
    </location>
</feature>
<feature type="compositionally biased region" description="Low complexity" evidence="2">
    <location>
        <begin position="537"/>
        <end position="604"/>
    </location>
</feature>
<evidence type="ECO:0000256" key="2">
    <source>
        <dbReference type="SAM" id="MobiDB-lite"/>
    </source>
</evidence>
<accession>A0AAW0B236</accession>
<feature type="compositionally biased region" description="Basic and acidic residues" evidence="2">
    <location>
        <begin position="466"/>
        <end position="480"/>
    </location>
</feature>
<organism evidence="3 4">
    <name type="scientific">Favolaschia claudopus</name>
    <dbReference type="NCBI Taxonomy" id="2862362"/>
    <lineage>
        <taxon>Eukaryota</taxon>
        <taxon>Fungi</taxon>
        <taxon>Dikarya</taxon>
        <taxon>Basidiomycota</taxon>
        <taxon>Agaricomycotina</taxon>
        <taxon>Agaricomycetes</taxon>
        <taxon>Agaricomycetidae</taxon>
        <taxon>Agaricales</taxon>
        <taxon>Marasmiineae</taxon>
        <taxon>Mycenaceae</taxon>
        <taxon>Favolaschia</taxon>
    </lineage>
</organism>
<protein>
    <submittedName>
        <fullName evidence="3">Uncharacterized protein</fullName>
    </submittedName>
</protein>
<reference evidence="3 4" key="1">
    <citation type="journal article" date="2024" name="J Genomics">
        <title>Draft genome sequencing and assembly of Favolaschia claudopus CIRM-BRFM 2984 isolated from oak limbs.</title>
        <authorList>
            <person name="Navarro D."/>
            <person name="Drula E."/>
            <person name="Chaduli D."/>
            <person name="Cazenave R."/>
            <person name="Ahrendt S."/>
            <person name="Wang J."/>
            <person name="Lipzen A."/>
            <person name="Daum C."/>
            <person name="Barry K."/>
            <person name="Grigoriev I.V."/>
            <person name="Favel A."/>
            <person name="Rosso M.N."/>
            <person name="Martin F."/>
        </authorList>
    </citation>
    <scope>NUCLEOTIDE SEQUENCE [LARGE SCALE GENOMIC DNA]</scope>
    <source>
        <strain evidence="3 4">CIRM-BRFM 2984</strain>
    </source>
</reference>
<keyword evidence="4" id="KW-1185">Reference proteome</keyword>
<gene>
    <name evidence="3" type="ORF">R3P38DRAFT_3198597</name>
</gene>
<proteinExistence type="predicted"/>
<comment type="caution">
    <text evidence="3">The sequence shown here is derived from an EMBL/GenBank/DDBJ whole genome shotgun (WGS) entry which is preliminary data.</text>
</comment>